<dbReference type="InterPro" id="IPR038081">
    <property type="entry name" value="CalX-like_sf"/>
</dbReference>
<dbReference type="PANTHER" id="PTHR11878:SF65">
    <property type="entry name" value="NA_CA-EXCHANGE PROTEIN, ISOFORM G"/>
    <property type="match status" value="1"/>
</dbReference>
<dbReference type="EMBL" id="AKGD01000002">
    <property type="protein sequence ID" value="EIT69419.1"/>
    <property type="molecule type" value="Genomic_DNA"/>
</dbReference>
<evidence type="ECO:0000313" key="7">
    <source>
        <dbReference type="Proteomes" id="UP000003704"/>
    </source>
</evidence>
<dbReference type="Pfam" id="PF03160">
    <property type="entry name" value="Calx-beta"/>
    <property type="match status" value="2"/>
</dbReference>
<evidence type="ECO:0000259" key="5">
    <source>
        <dbReference type="SMART" id="SM00237"/>
    </source>
</evidence>
<dbReference type="Gene3D" id="2.60.40.2030">
    <property type="match status" value="2"/>
</dbReference>
<dbReference type="Proteomes" id="UP000003704">
    <property type="component" value="Unassembled WGS sequence"/>
</dbReference>
<evidence type="ECO:0000256" key="2">
    <source>
        <dbReference type="ARBA" id="ARBA00022737"/>
    </source>
</evidence>
<proteinExistence type="predicted"/>
<protein>
    <recommendedName>
        <fullName evidence="5">Calx-beta domain-containing protein</fullName>
    </recommendedName>
</protein>
<evidence type="ECO:0000256" key="4">
    <source>
        <dbReference type="ARBA" id="ARBA00023065"/>
    </source>
</evidence>
<dbReference type="GO" id="GO:0007154">
    <property type="term" value="P:cell communication"/>
    <property type="evidence" value="ECO:0007669"/>
    <property type="project" value="InterPro"/>
</dbReference>
<dbReference type="GO" id="GO:0016020">
    <property type="term" value="C:membrane"/>
    <property type="evidence" value="ECO:0007669"/>
    <property type="project" value="InterPro"/>
</dbReference>
<comment type="caution">
    <text evidence="6">The sequence shown here is derived from an EMBL/GenBank/DDBJ whole genome shotgun (WGS) entry which is preliminary data.</text>
</comment>
<dbReference type="AlphaFoldDB" id="I7ZC13"/>
<dbReference type="PATRIC" id="fig|1172194.4.peg.2908"/>
<sequence>MSLAIAASFDISGNNNTAQALNPAAGTTQTGNVTAAGDLNVSSAVAVNITGTGTSNLVNSGKIRQTGTARTIDNSGGSNIATINIVNNEGAVISSADGDTIRVNVAGSKIALDNSGSVLSANPSKGGSQALDWNAITAVGSNLLNNYATGLIQANAADAVRPGINGVIYNAGRIEAIPTAETSSAVTSASSSDGIDAQNNTGVQITNEEGGSVSGRHGITGGASNSTFTINVVNEEGATITGLNGSGINIDSNGSVMGNATVTNHGTIIGQFDSERYNTGDGDGVDVDGIVTLDNYGVIRGVGASGNGSDGLGNNPEGVSIGGGGINNYEGAEITGQNTSASGTKGHGILVDNSSGGNAFAATTIYNEGLIRGYDSYAIRLTGDRADSIVNTAAGRIHGAGNAAEGAVIQMGAGKDTLTNSGEIAAFDNDLAIDMGDGDDTVTLLGGSIGGAITGGAGSNSLVFDGDVDCRCALSGFESVEVRSGRVRLERAGSYSGTTVVSAGAQLYANAAHGRTNGTGALSIADGATLGGNGFVGSATVASGGTISPGDSAVEGGIGTLSIENTLTLSGGAHLRLDVSNHLPSDRLVADSLQIVGSGPVVVDLHSAGIELAAKKDSVVLASFGSASAVGTANFVLGGAPTAYKFRLEFIGTELLAHITNAPPSKLRLTSDTVQAKEKKGSAVFKVNRSGGVAGTVSVRYQTSDGTAIAGQDYEATSGTLEWADGDNSQKQIMVPIIDDALVEDVETFTMTLSDVTGDATIERAQSVASITSDDVAGGSLQFAVVRAPVDENAGTVSVIVSRGKSSIGAIGVHYSTANDTAIAGEDYTAASGDLNWADGDSADKIITVPITWDSVKEKNEQFTISLSSPSGGSEIGRKPLHTVVIRNVNR</sequence>
<keyword evidence="4" id="KW-0813">Transport</keyword>
<accession>I7ZC13</accession>
<dbReference type="SUPFAM" id="SSF141072">
    <property type="entry name" value="CalX-like"/>
    <property type="match status" value="2"/>
</dbReference>
<name>I7ZC13_9GAMM</name>
<dbReference type="InterPro" id="IPR003644">
    <property type="entry name" value="Calx_beta"/>
</dbReference>
<dbReference type="SUPFAM" id="SSF51126">
    <property type="entry name" value="Pectin lyase-like"/>
    <property type="match status" value="1"/>
</dbReference>
<gene>
    <name evidence="6" type="ORF">WQQ_30010</name>
</gene>
<dbReference type="STRING" id="1172194.WQQ_30010"/>
<keyword evidence="3" id="KW-0106">Calcium</keyword>
<keyword evidence="1" id="KW-0732">Signal</keyword>
<keyword evidence="2" id="KW-0677">Repeat</keyword>
<keyword evidence="4" id="KW-0406">Ion transport</keyword>
<dbReference type="GO" id="GO:0030001">
    <property type="term" value="P:metal ion transport"/>
    <property type="evidence" value="ECO:0007669"/>
    <property type="project" value="TreeGrafter"/>
</dbReference>
<evidence type="ECO:0000256" key="1">
    <source>
        <dbReference type="ARBA" id="ARBA00022729"/>
    </source>
</evidence>
<organism evidence="6 7">
    <name type="scientific">Hydrocarboniphaga effusa AP103</name>
    <dbReference type="NCBI Taxonomy" id="1172194"/>
    <lineage>
        <taxon>Bacteria</taxon>
        <taxon>Pseudomonadati</taxon>
        <taxon>Pseudomonadota</taxon>
        <taxon>Gammaproteobacteria</taxon>
        <taxon>Nevskiales</taxon>
        <taxon>Nevskiaceae</taxon>
        <taxon>Hydrocarboniphaga</taxon>
    </lineage>
</organism>
<dbReference type="InterPro" id="IPR011050">
    <property type="entry name" value="Pectin_lyase_fold/virulence"/>
</dbReference>
<dbReference type="InterPro" id="IPR051171">
    <property type="entry name" value="CaCA"/>
</dbReference>
<evidence type="ECO:0000313" key="6">
    <source>
        <dbReference type="EMBL" id="EIT69419.1"/>
    </source>
</evidence>
<feature type="domain" description="Calx-beta" evidence="5">
    <location>
        <begin position="655"/>
        <end position="754"/>
    </location>
</feature>
<reference evidence="6 7" key="1">
    <citation type="journal article" date="2012" name="J. Bacteriol.">
        <title>Genome Sequence of n-Alkane-Degrading Hydrocarboniphaga effusa Strain AP103T (ATCC BAA-332T).</title>
        <authorList>
            <person name="Chang H.K."/>
            <person name="Zylstra G.J."/>
            <person name="Chae J.C."/>
        </authorList>
    </citation>
    <scope>NUCLEOTIDE SEQUENCE [LARGE SCALE GENOMIC DNA]</scope>
    <source>
        <strain evidence="6 7">AP103</strain>
    </source>
</reference>
<feature type="domain" description="Calx-beta" evidence="5">
    <location>
        <begin position="767"/>
        <end position="868"/>
    </location>
</feature>
<dbReference type="PANTHER" id="PTHR11878">
    <property type="entry name" value="SODIUM/CALCIUM EXCHANGER"/>
    <property type="match status" value="1"/>
</dbReference>
<keyword evidence="7" id="KW-1185">Reference proteome</keyword>
<dbReference type="SMART" id="SM00237">
    <property type="entry name" value="Calx_beta"/>
    <property type="match status" value="2"/>
</dbReference>
<evidence type="ECO:0000256" key="3">
    <source>
        <dbReference type="ARBA" id="ARBA00022837"/>
    </source>
</evidence>